<dbReference type="NCBIfam" id="TIGR02999">
    <property type="entry name" value="Sig-70_X6"/>
    <property type="match status" value="1"/>
</dbReference>
<dbReference type="AlphaFoldDB" id="A0A1G6VLZ1"/>
<gene>
    <name evidence="5" type="ORF">SAMN04488509_103163</name>
</gene>
<dbReference type="GO" id="GO:0016987">
    <property type="term" value="F:sigma factor activity"/>
    <property type="evidence" value="ECO:0007669"/>
    <property type="project" value="UniProtKB-KW"/>
</dbReference>
<reference evidence="5 6" key="1">
    <citation type="submission" date="2016-10" db="EMBL/GenBank/DDBJ databases">
        <authorList>
            <person name="de Groot N.N."/>
        </authorList>
    </citation>
    <scope>NUCLEOTIDE SEQUENCE [LARGE SCALE GENOMIC DNA]</scope>
    <source>
        <strain evidence="5 6">DSM 16957</strain>
    </source>
</reference>
<dbReference type="PANTHER" id="PTHR43133">
    <property type="entry name" value="RNA POLYMERASE ECF-TYPE SIGMA FACTO"/>
    <property type="match status" value="1"/>
</dbReference>
<dbReference type="InterPro" id="IPR036388">
    <property type="entry name" value="WH-like_DNA-bd_sf"/>
</dbReference>
<evidence type="ECO:0000313" key="6">
    <source>
        <dbReference type="Proteomes" id="UP000199603"/>
    </source>
</evidence>
<dbReference type="InterPro" id="IPR039425">
    <property type="entry name" value="RNA_pol_sigma-70-like"/>
</dbReference>
<name>A0A1G6VLZ1_9GAMM</name>
<dbReference type="SUPFAM" id="SSF88659">
    <property type="entry name" value="Sigma3 and sigma4 domains of RNA polymerase sigma factors"/>
    <property type="match status" value="1"/>
</dbReference>
<evidence type="ECO:0000313" key="5">
    <source>
        <dbReference type="EMBL" id="SDD54650.1"/>
    </source>
</evidence>
<dbReference type="InterPro" id="IPR011517">
    <property type="entry name" value="RNA_pol_sigma70_ECF-like"/>
</dbReference>
<keyword evidence="1" id="KW-0805">Transcription regulation</keyword>
<dbReference type="Gene3D" id="1.10.10.10">
    <property type="entry name" value="Winged helix-like DNA-binding domain superfamily/Winged helix DNA-binding domain"/>
    <property type="match status" value="1"/>
</dbReference>
<evidence type="ECO:0000256" key="3">
    <source>
        <dbReference type="ARBA" id="ARBA00023163"/>
    </source>
</evidence>
<dbReference type="InterPro" id="IPR013324">
    <property type="entry name" value="RNA_pol_sigma_r3/r4-like"/>
</dbReference>
<keyword evidence="2" id="KW-0731">Sigma factor</keyword>
<keyword evidence="6" id="KW-1185">Reference proteome</keyword>
<dbReference type="RefSeq" id="WP_176764079.1">
    <property type="nucleotide sequence ID" value="NZ_FNAG01000003.1"/>
</dbReference>
<dbReference type="InterPro" id="IPR053812">
    <property type="entry name" value="HTH_Sigma70_ECF-like"/>
</dbReference>
<dbReference type="STRING" id="265719.SAMN04488509_103163"/>
<evidence type="ECO:0000256" key="2">
    <source>
        <dbReference type="ARBA" id="ARBA00023082"/>
    </source>
</evidence>
<protein>
    <submittedName>
        <fullName evidence="5">RNA polymerase sigma factor, TIGR02999 family</fullName>
    </submittedName>
</protein>
<dbReference type="Proteomes" id="UP000199603">
    <property type="component" value="Unassembled WGS sequence"/>
</dbReference>
<dbReference type="PANTHER" id="PTHR43133:SF39">
    <property type="entry name" value="SIMILAR TO RNA POLYMERASE SIGMA-E FACTOR"/>
    <property type="match status" value="1"/>
</dbReference>
<keyword evidence="3" id="KW-0804">Transcription</keyword>
<dbReference type="EMBL" id="FNAG01000003">
    <property type="protein sequence ID" value="SDD54650.1"/>
    <property type="molecule type" value="Genomic_DNA"/>
</dbReference>
<sequence>MNAAAQGDVDGPALTALINAARAGDALAGARALAATYVQLRALAQRVRSGAVSELSPTELLHEAWFKLFPQGAAPALDSRAHFLNLAARAMRQVLVDLARERQAQKRGGDWIAVTLGTALPAADGPDLLAIDQALQKLERRDPKLVRIVEAYFFAGLSFEETGSALGISERSVRRGWDLARAFLLAELADSA</sequence>
<proteinExistence type="predicted"/>
<dbReference type="Pfam" id="PF07638">
    <property type="entry name" value="Sigma70_ECF"/>
    <property type="match status" value="1"/>
</dbReference>
<evidence type="ECO:0000259" key="4">
    <source>
        <dbReference type="Pfam" id="PF07638"/>
    </source>
</evidence>
<feature type="domain" description="RNA polymerase sigma-70 ECF-like HTH" evidence="4">
    <location>
        <begin position="14"/>
        <end position="189"/>
    </location>
</feature>
<evidence type="ECO:0000256" key="1">
    <source>
        <dbReference type="ARBA" id="ARBA00023015"/>
    </source>
</evidence>
<accession>A0A1G6VLZ1</accession>
<organism evidence="5 6">
    <name type="scientific">Aquimonas voraii</name>
    <dbReference type="NCBI Taxonomy" id="265719"/>
    <lineage>
        <taxon>Bacteria</taxon>
        <taxon>Pseudomonadati</taxon>
        <taxon>Pseudomonadota</taxon>
        <taxon>Gammaproteobacteria</taxon>
        <taxon>Lysobacterales</taxon>
        <taxon>Lysobacteraceae</taxon>
        <taxon>Aquimonas</taxon>
    </lineage>
</organism>